<keyword evidence="3" id="KW-1185">Reference proteome</keyword>
<comment type="caution">
    <text evidence="2">The sequence shown here is derived from an EMBL/GenBank/DDBJ whole genome shotgun (WGS) entry which is preliminary data.</text>
</comment>
<evidence type="ECO:0000313" key="3">
    <source>
        <dbReference type="Proteomes" id="UP001516023"/>
    </source>
</evidence>
<feature type="compositionally biased region" description="Polar residues" evidence="1">
    <location>
        <begin position="35"/>
        <end position="47"/>
    </location>
</feature>
<evidence type="ECO:0000313" key="2">
    <source>
        <dbReference type="EMBL" id="KAL3785865.1"/>
    </source>
</evidence>
<proteinExistence type="predicted"/>
<feature type="region of interest" description="Disordered" evidence="1">
    <location>
        <begin position="114"/>
        <end position="135"/>
    </location>
</feature>
<dbReference type="Proteomes" id="UP001516023">
    <property type="component" value="Unassembled WGS sequence"/>
</dbReference>
<evidence type="ECO:0000256" key="1">
    <source>
        <dbReference type="SAM" id="MobiDB-lite"/>
    </source>
</evidence>
<organism evidence="2 3">
    <name type="scientific">Cyclotella cryptica</name>
    <dbReference type="NCBI Taxonomy" id="29204"/>
    <lineage>
        <taxon>Eukaryota</taxon>
        <taxon>Sar</taxon>
        <taxon>Stramenopiles</taxon>
        <taxon>Ochrophyta</taxon>
        <taxon>Bacillariophyta</taxon>
        <taxon>Coscinodiscophyceae</taxon>
        <taxon>Thalassiosirophycidae</taxon>
        <taxon>Stephanodiscales</taxon>
        <taxon>Stephanodiscaceae</taxon>
        <taxon>Cyclotella</taxon>
    </lineage>
</organism>
<protein>
    <submittedName>
        <fullName evidence="2">Uncharacterized protein</fullName>
    </submittedName>
</protein>
<gene>
    <name evidence="2" type="ORF">HJC23_008753</name>
</gene>
<dbReference type="AlphaFoldDB" id="A0ABD3PHA2"/>
<reference evidence="2 3" key="1">
    <citation type="journal article" date="2020" name="G3 (Bethesda)">
        <title>Improved Reference Genome for Cyclotella cryptica CCMP332, a Model for Cell Wall Morphogenesis, Salinity Adaptation, and Lipid Production in Diatoms (Bacillariophyta).</title>
        <authorList>
            <person name="Roberts W.R."/>
            <person name="Downey K.M."/>
            <person name="Ruck E.C."/>
            <person name="Traller J.C."/>
            <person name="Alverson A.J."/>
        </authorList>
    </citation>
    <scope>NUCLEOTIDE SEQUENCE [LARGE SCALE GENOMIC DNA]</scope>
    <source>
        <strain evidence="2 3">CCMP332</strain>
    </source>
</reference>
<feature type="region of interest" description="Disordered" evidence="1">
    <location>
        <begin position="27"/>
        <end position="47"/>
    </location>
</feature>
<dbReference type="EMBL" id="JABMIG020000207">
    <property type="protein sequence ID" value="KAL3785865.1"/>
    <property type="molecule type" value="Genomic_DNA"/>
</dbReference>
<name>A0ABD3PHA2_9STRA</name>
<accession>A0ABD3PHA2</accession>
<sequence length="135" mass="14731">MGCSSSSTFGGRDRLYGGQVVNLYRLEDERREHGSTNAGEGDSSTAMVSSMGRMAGSIPTGRNGKGILVFSGGSTESRGGFTSLSLYRYRAAVKKQRREDDKGRRLQYRTKQNMNKMNKKGNILSTGFSTAMAPR</sequence>